<feature type="region of interest" description="Disordered" evidence="1">
    <location>
        <begin position="1311"/>
        <end position="1333"/>
    </location>
</feature>
<organism evidence="2 3">
    <name type="scientific">Meloidogyne enterolobii</name>
    <name type="common">Root-knot nematode worm</name>
    <name type="synonym">Meloidogyne mayaguensis</name>
    <dbReference type="NCBI Taxonomy" id="390850"/>
    <lineage>
        <taxon>Eukaryota</taxon>
        <taxon>Metazoa</taxon>
        <taxon>Ecdysozoa</taxon>
        <taxon>Nematoda</taxon>
        <taxon>Chromadorea</taxon>
        <taxon>Rhabditida</taxon>
        <taxon>Tylenchina</taxon>
        <taxon>Tylenchomorpha</taxon>
        <taxon>Tylenchoidea</taxon>
        <taxon>Meloidogynidae</taxon>
        <taxon>Meloidogyninae</taxon>
        <taxon>Meloidogyne</taxon>
    </lineage>
</organism>
<feature type="region of interest" description="Disordered" evidence="1">
    <location>
        <begin position="813"/>
        <end position="837"/>
    </location>
</feature>
<feature type="compositionally biased region" description="Polar residues" evidence="1">
    <location>
        <begin position="1777"/>
        <end position="1794"/>
    </location>
</feature>
<feature type="region of interest" description="Disordered" evidence="1">
    <location>
        <begin position="462"/>
        <end position="488"/>
    </location>
</feature>
<evidence type="ECO:0000313" key="3">
    <source>
        <dbReference type="Proteomes" id="UP000580250"/>
    </source>
</evidence>
<feature type="region of interest" description="Disordered" evidence="1">
    <location>
        <begin position="726"/>
        <end position="766"/>
    </location>
</feature>
<feature type="compositionally biased region" description="Polar residues" evidence="1">
    <location>
        <begin position="1314"/>
        <end position="1324"/>
    </location>
</feature>
<proteinExistence type="predicted"/>
<evidence type="ECO:0000256" key="1">
    <source>
        <dbReference type="SAM" id="MobiDB-lite"/>
    </source>
</evidence>
<reference evidence="2 3" key="1">
    <citation type="submission" date="2020-08" db="EMBL/GenBank/DDBJ databases">
        <authorList>
            <person name="Koutsovoulos G."/>
            <person name="Danchin GJ E."/>
        </authorList>
    </citation>
    <scope>NUCLEOTIDE SEQUENCE [LARGE SCALE GENOMIC DNA]</scope>
</reference>
<name>A0A6V7VPF7_MELEN</name>
<feature type="region of interest" description="Disordered" evidence="1">
    <location>
        <begin position="1767"/>
        <end position="1794"/>
    </location>
</feature>
<dbReference type="EMBL" id="CAJEWN010000284">
    <property type="protein sequence ID" value="CAD2176793.1"/>
    <property type="molecule type" value="Genomic_DNA"/>
</dbReference>
<feature type="region of interest" description="Disordered" evidence="1">
    <location>
        <begin position="173"/>
        <end position="209"/>
    </location>
</feature>
<gene>
    <name evidence="2" type="ORF">MENT_LOCUS28629</name>
</gene>
<comment type="caution">
    <text evidence="2">The sequence shown here is derived from an EMBL/GenBank/DDBJ whole genome shotgun (WGS) entry which is preliminary data.</text>
</comment>
<dbReference type="PANTHER" id="PTHR21583">
    <property type="entry name" value="ELYS PROTEIN"/>
    <property type="match status" value="1"/>
</dbReference>
<feature type="compositionally biased region" description="Polar residues" evidence="1">
    <location>
        <begin position="743"/>
        <end position="764"/>
    </location>
</feature>
<dbReference type="InterPro" id="IPR052620">
    <property type="entry name" value="ELYS/MEL-28_NucAsmblyFactor"/>
</dbReference>
<feature type="compositionally biased region" description="Basic and acidic residues" evidence="1">
    <location>
        <begin position="575"/>
        <end position="594"/>
    </location>
</feature>
<dbReference type="OrthoDB" id="5869233at2759"/>
<feature type="compositionally biased region" description="Acidic residues" evidence="1">
    <location>
        <begin position="541"/>
        <end position="550"/>
    </location>
</feature>
<dbReference type="PANTHER" id="PTHR21583:SF8">
    <property type="entry name" value="PROTEIN ELYS"/>
    <property type="match status" value="1"/>
</dbReference>
<feature type="region of interest" description="Disordered" evidence="1">
    <location>
        <begin position="529"/>
        <end position="551"/>
    </location>
</feature>
<feature type="compositionally biased region" description="Acidic residues" evidence="1">
    <location>
        <begin position="476"/>
        <end position="488"/>
    </location>
</feature>
<accession>A0A6V7VPF7</accession>
<evidence type="ECO:0000313" key="2">
    <source>
        <dbReference type="EMBL" id="CAD2176793.1"/>
    </source>
</evidence>
<feature type="compositionally biased region" description="Polar residues" evidence="1">
    <location>
        <begin position="1442"/>
        <end position="1456"/>
    </location>
</feature>
<feature type="compositionally biased region" description="Basic and acidic residues" evidence="1">
    <location>
        <begin position="529"/>
        <end position="540"/>
    </location>
</feature>
<dbReference type="Proteomes" id="UP000580250">
    <property type="component" value="Unassembled WGS sequence"/>
</dbReference>
<feature type="region of interest" description="Disordered" evidence="1">
    <location>
        <begin position="378"/>
        <end position="406"/>
    </location>
</feature>
<protein>
    <submittedName>
        <fullName evidence="2">Uncharacterized protein</fullName>
    </submittedName>
</protein>
<sequence>MASIILKIIICFGFILLNKILILNSIPVGGKPPEDFDCPSPIGNIYGNSLFGNDAIEWEQKRQFWLTMDVYSKSLNDCVHQCYGYRFCYSILFLSNNSIKKTCRLFLHSSDDCNGKILLSTDKIEKLSLEENKNVVVVECLKCRKIEKEENEPLISGPEDVPKGFKRLISSVNQQKQNDDPLKSSVENGGGANKAIISPNNKAKENGGERIDEEANLRKQRQIWRACLVTFEVSPEIERDKALANFKLSKTASVSSLNECAFICYQNACSNVLFELGPGGEESTEGSGVRLSKCHLDIESNTEKCSGNLQRHYSYPNINMTLMSCVRCVAKKPTTVSPFAEIFARSTASTPTQNETTHEATYETPTNIPIIAANPLKENNSENKTNEEIPPSTITQESENKTERIPSESTTILLSQEVITQTPFSSPSQIQAETEQFKNATVIEATGLAAIDTKITRITPNKEEITSTTKETTTEKEEEEDQSTTTPIEEEIPLLPIKIVSEHEIINGSTIRPKSVGVAIPNRQKQINSEKEKVLNKTKEEGEEEEEELTTLEPLLSPEQHILAGSVISLQNETVKPKTENSEVKSIEEGEKEASSTPREGNVESLVDKRVEQEETTAITINPKESEENKEFVGGGGGIFEEKPKNISEETLKTEATYETPSTLLPSTTPIIPIIAANPLEENNSENKTNEEIPPPSTTTNIPLAATTAESEIGGIVPVIIENEKKNQTEDLNEGETNKTENEATSTTTINPQNEVSQTNTSSPGFGPLIIGGTTIKEGNETFASESTTISTLGNATVSANEGIINESTYPSEFGSTIKENEGNKTSNEESNIEGEGSVISEEIQEKESSTSIGPETEPKVFGIAQEGQNESSEIPLENLSNFTTIPTPISTGTEELESTKESSHETEIEGPIILGGSESNLSETTTELTSETEKAIETNVTNLTEATTNPSKTEGIGIATTPETYEANATDSGATSTKEAVIGVIPIENEKEVSEIPSGVEANATEAARKELVTETSSATEEGVLGAVQPSEMPITSEVNSTTPENYEANTTFKGVSEIVSSTSEEEVFGVIPLGGEQETSEIPPESTLANKEIEATQASEINTTSTPETYELNATSTGISEATVPTSKEEMFGLIPPHEEGESSELPASSEVNTTSIGISSNTEAGITNETLLETTPISDLEKEKLGAIAGAISVIGASEENTTAQTANKTEESTHFDENKANMTKGIEIEGVISSLNETKEETPISLSTTNGFETTSQGEFIAAMHETEAETLEKGLETNATTSIPEVTSGKESIAVVGLGSEEVGASGEVKTNATTPSTYETNATSTSTALATPETVETGPGIHGGDEESSEITATTQIVFETTTAITLESTPSKESLAVIAPGNDENETFGGPNATTPSTYELNTTASVISETISTIPENKTKEEIFGVIPFEGGNEESSNTSLNATTPETTKPEGIINEAAEINTTATPETSTTKEEIFGVLPPHEEEKEASELPAELNPELNTTTPSSFEANITATGVSETSSTSKEEIFGVIPFGSVGEVSEIPSAENVTTESISTNETITAITEANNATTEIFGTTTSTSETENLGVAAGPLGILGASEANTTTPEGTPTNETGEIIGAAQASEIPTNASNSQLTGFEIEGVIRKINGTQKEVPETHFVAEENNTSTPTLFQTTESGEGISPEHVAILGAGIGAASEFNETTGSTITAEVSTLESEKEVSQVFGGPLEINATTPLANLTTTPETEAIGIFGVKPEEEKEVSEIPSGAEANQTLNNSTPSSETSTQIGVEEGVSSGANITTTPETEPEIFGIAHDGKEENIPSGIESNASTVATTSINEATENATIEALEGNNATSSTITPTEGPINVVVLGPSELFGGATENATIHPSENEETTIEGEIGVSEGNVTSKLETSTNETELIGAVTEEGIEGNISTTLENKVEGIFGIIPEGEEGNNTTGNVTEATISETNTTIEGINTTTEGSPINVAVLGGPSELSEGATENNTTIQPEELLTTISEGNISSEFSTISSNSETTEEMPELINAVSQVVDVKKIVVTEEPTVAAVTKLVDFVGSNGTIGEIRPHNILKDFGNRECNGELLFTGEILTDYTQSFEIIIASETVYECVKTCYLLNCTKAAFTHFPRSACLLHFNLNELQLEQKCENETEFVSNWNFKQIPEVVSIKCIKCEKEEKGEEKQKLNERVLRDEFSLDNFRRFLNEEQHNHLINPQGVTTKCSGRVEFNIHPVPELHLLDITNDVPADTAADCARKCFETPNCLIAGFIPTPGHESSGGVCLLTKNIEGKDNCTQSIRLTTQHASTVPFLINCIKCTDCNYSLTIADSKRVILDSTNSIPTQTINECAIKCAENKCSLAKFDPNKLICSFAASDKLPLPPVELGCPIESGLQTDGIFDVLLNCVKCSNI</sequence>
<feature type="region of interest" description="Disordered" evidence="1">
    <location>
        <begin position="574"/>
        <end position="647"/>
    </location>
</feature>
<feature type="region of interest" description="Disordered" evidence="1">
    <location>
        <begin position="1437"/>
        <end position="1457"/>
    </location>
</feature>